<name>A0A2S4PMU4_9PEZI</name>
<accession>A0A2S4PMU4</accession>
<comment type="caution">
    <text evidence="2">The sequence shown here is derived from an EMBL/GenBank/DDBJ whole genome shotgun (WGS) entry which is preliminary data.</text>
</comment>
<feature type="compositionally biased region" description="Polar residues" evidence="1">
    <location>
        <begin position="440"/>
        <end position="464"/>
    </location>
</feature>
<organism evidence="2 3">
    <name type="scientific">Erysiphe pulchra</name>
    <dbReference type="NCBI Taxonomy" id="225359"/>
    <lineage>
        <taxon>Eukaryota</taxon>
        <taxon>Fungi</taxon>
        <taxon>Dikarya</taxon>
        <taxon>Ascomycota</taxon>
        <taxon>Pezizomycotina</taxon>
        <taxon>Leotiomycetes</taxon>
        <taxon>Erysiphales</taxon>
        <taxon>Erysiphaceae</taxon>
        <taxon>Erysiphe</taxon>
    </lineage>
</organism>
<feature type="region of interest" description="Disordered" evidence="1">
    <location>
        <begin position="426"/>
        <end position="464"/>
    </location>
</feature>
<reference evidence="2 3" key="1">
    <citation type="submission" date="2017-10" db="EMBL/GenBank/DDBJ databases">
        <title>Development of genomic resources for the powdery mildew, Erysiphe pulchra.</title>
        <authorList>
            <person name="Wadl P.A."/>
            <person name="Mack B.M."/>
            <person name="Moore G."/>
            <person name="Beltz S.B."/>
        </authorList>
    </citation>
    <scope>NUCLEOTIDE SEQUENCE [LARGE SCALE GENOMIC DNA]</scope>
    <source>
        <strain evidence="2">Cflorida</strain>
    </source>
</reference>
<evidence type="ECO:0008006" key="4">
    <source>
        <dbReference type="Google" id="ProtNLM"/>
    </source>
</evidence>
<feature type="compositionally biased region" description="Polar residues" evidence="1">
    <location>
        <begin position="801"/>
        <end position="810"/>
    </location>
</feature>
<feature type="region of interest" description="Disordered" evidence="1">
    <location>
        <begin position="130"/>
        <end position="168"/>
    </location>
</feature>
<gene>
    <name evidence="2" type="ORF">EPUL_006765</name>
</gene>
<sequence>MHKTKAQKAFDDEPFHFTPIFDLVDIICEGSDKDETSEQIEQKHLRYEANAERCASGKLPVLQSTVLRGSFESGWVNPWRCKSNKVHGEKKWRQSCPDKLSSNSGSVLTKAVISNSDYLSPNDTVSWCRTSAEEKENEADASEANGEITHLGKGRSTGNLSSYRNKEPRKTDVQDNWLSCKNNDTLGYRIKRGVKRHRKSHTFKSLNTNECVNWDNEDYSLYKSFRHLVEKRKSRNGEFEAELLEDQSPFIINQNKTFNTRKLFLNSQSSSSSPFSSPVSVPKRKRIKYKSKTYKDKYSDVESDNFDSESSNSIRINRKLSIHTTIRQNSVITPKINQTLPSNLKSMDRDIFVTKFVPSSRALEKFVYKTKKRKRDSRDSCNFPDLTSLPLEDSNYSPTRKKKKFRMTQDNEEDFLLLDSVDIQRTRQKFSPDSEHSPDIMNQITNSNTFPEPQLSKNSSDNNHQYLSGYHQFISDLPEDLISWRQDYGNESTPVTSQGENIPSQLFLQNNEELHTTPNSKSKVVVSNNKYLTPDEKVCGSCFTQRFTQKPRIYQDNLSKSNPKGYIPELENRSRDLLASSVISSPPQKINSKSNIFSTSDSSFLSQQLMNQEFSLDLTVAKSKKGIETPSLSSLSIPIIFDQRELSPVIQFSSRKMPESSTVTSADRDRASQLTRNQRNSSLQILNLSPCESRSLKYSNSILPGMRNSKDCNERCNVSLLQSSEKEFYALEDVKQKENVVQDECKKPTEAPSTKQKEIIFSPLTNHESAKTIETSLSSSSEVDTPFLGTKNPFKANSQFLESNHSNKSNRVMIGTPNSSEDKSQNSGRQSPWAPEIQTKSFNVDDPGDLPDLAPSSFGYDVVNIYASPDSSTEKDNIDSKLPKIKFNTTPENKVTLSLNTNAIEPSHLNSQSSNIQKSFESALKNPWKSSIKKPSSFRPKKRVSFQQSTKPKEDFSSGNYSASPPNNFPARISSQQPEQMINLPLSIEMPKKSFSENIPDLTTFSKSHSYSKANCSPRLSAMAEAFIAADEQTYSEEKEDESSLLKDQVALSSKCNDNETGQVVTTMTTITKEPINSDEMNNHDFNIGISISTNSINDNEQKELQSNCWLDSPSITSLKDIDFSVLAAENNTFCDPLLSGVEDFLEDWSVDNVLK</sequence>
<protein>
    <recommendedName>
        <fullName evidence="4">Protamine P1</fullName>
    </recommendedName>
</protein>
<dbReference type="EMBL" id="PEDP01001679">
    <property type="protein sequence ID" value="POS83338.1"/>
    <property type="molecule type" value="Genomic_DNA"/>
</dbReference>
<feature type="compositionally biased region" description="Basic and acidic residues" evidence="1">
    <location>
        <begin position="426"/>
        <end position="438"/>
    </location>
</feature>
<dbReference type="STRING" id="225359.A0A2S4PMU4"/>
<feature type="region of interest" description="Disordered" evidence="1">
    <location>
        <begin position="374"/>
        <end position="408"/>
    </location>
</feature>
<evidence type="ECO:0000256" key="1">
    <source>
        <dbReference type="SAM" id="MobiDB-lite"/>
    </source>
</evidence>
<feature type="compositionally biased region" description="Polar residues" evidence="1">
    <location>
        <begin position="957"/>
        <end position="966"/>
    </location>
</feature>
<dbReference type="AlphaFoldDB" id="A0A2S4PMU4"/>
<evidence type="ECO:0000313" key="2">
    <source>
        <dbReference type="EMBL" id="POS83338.1"/>
    </source>
</evidence>
<keyword evidence="3" id="KW-1185">Reference proteome</keyword>
<proteinExistence type="predicted"/>
<feature type="region of interest" description="Disordered" evidence="1">
    <location>
        <begin position="931"/>
        <end position="973"/>
    </location>
</feature>
<dbReference type="OrthoDB" id="5419922at2759"/>
<dbReference type="Proteomes" id="UP000237438">
    <property type="component" value="Unassembled WGS sequence"/>
</dbReference>
<feature type="region of interest" description="Disordered" evidence="1">
    <location>
        <begin position="657"/>
        <end position="679"/>
    </location>
</feature>
<evidence type="ECO:0000313" key="3">
    <source>
        <dbReference type="Proteomes" id="UP000237438"/>
    </source>
</evidence>
<feature type="region of interest" description="Disordered" evidence="1">
    <location>
        <begin position="801"/>
        <end position="833"/>
    </location>
</feature>